<dbReference type="PANTHER" id="PTHR46986:SF1">
    <property type="entry name" value="ENDORIBONUCLEASE YBEY, CHLOROPLASTIC"/>
    <property type="match status" value="1"/>
</dbReference>
<dbReference type="NCBIfam" id="TIGR00043">
    <property type="entry name" value="rRNA maturation RNase YbeY"/>
    <property type="match status" value="1"/>
</dbReference>
<keyword evidence="2 7" id="KW-0540">Nuclease</keyword>
<reference evidence="10" key="1">
    <citation type="submission" date="2017-03" db="EMBL/GenBank/DDBJ databases">
        <title>Novel pathways for hydrocarbon cycling and metabolic interdependencies in hydrothermal sediment communities.</title>
        <authorList>
            <person name="Dombrowski N."/>
            <person name="Seitz K."/>
            <person name="Teske A."/>
            <person name="Baker B."/>
        </authorList>
    </citation>
    <scope>NUCLEOTIDE SEQUENCE [LARGE SCALE GENOMIC DNA]</scope>
</reference>
<evidence type="ECO:0000256" key="5">
    <source>
        <dbReference type="ARBA" id="ARBA00022801"/>
    </source>
</evidence>
<keyword evidence="7" id="KW-0698">rRNA processing</keyword>
<evidence type="ECO:0000256" key="8">
    <source>
        <dbReference type="SAM" id="MobiDB-lite"/>
    </source>
</evidence>
<dbReference type="InterPro" id="IPR002036">
    <property type="entry name" value="YbeY"/>
</dbReference>
<evidence type="ECO:0000256" key="3">
    <source>
        <dbReference type="ARBA" id="ARBA00022723"/>
    </source>
</evidence>
<dbReference type="GO" id="GO:0006364">
    <property type="term" value="P:rRNA processing"/>
    <property type="evidence" value="ECO:0007669"/>
    <property type="project" value="UniProtKB-UniRule"/>
</dbReference>
<evidence type="ECO:0000256" key="4">
    <source>
        <dbReference type="ARBA" id="ARBA00022759"/>
    </source>
</evidence>
<comment type="function">
    <text evidence="7">Single strand-specific metallo-endoribonuclease involved in late-stage 70S ribosome quality control and in maturation of the 3' terminus of the 16S rRNA.</text>
</comment>
<evidence type="ECO:0000256" key="6">
    <source>
        <dbReference type="ARBA" id="ARBA00022833"/>
    </source>
</evidence>
<dbReference type="GO" id="GO:0005737">
    <property type="term" value="C:cytoplasm"/>
    <property type="evidence" value="ECO:0007669"/>
    <property type="project" value="UniProtKB-SubCell"/>
</dbReference>
<dbReference type="EMBL" id="MZGJ01000009">
    <property type="protein sequence ID" value="OQX51072.1"/>
    <property type="molecule type" value="Genomic_DNA"/>
</dbReference>
<dbReference type="GO" id="GO:0004222">
    <property type="term" value="F:metalloendopeptidase activity"/>
    <property type="evidence" value="ECO:0007669"/>
    <property type="project" value="InterPro"/>
</dbReference>
<accession>A0A1W9NYI5</accession>
<dbReference type="STRING" id="1968527.B5M47_02135"/>
<dbReference type="HAMAP" id="MF_00009">
    <property type="entry name" value="Endoribonucl_YbeY"/>
    <property type="match status" value="1"/>
</dbReference>
<keyword evidence="6 7" id="KW-0862">Zinc</keyword>
<dbReference type="GO" id="GO:0004521">
    <property type="term" value="F:RNA endonuclease activity"/>
    <property type="evidence" value="ECO:0007669"/>
    <property type="project" value="UniProtKB-UniRule"/>
</dbReference>
<gene>
    <name evidence="7" type="primary">ybeY</name>
    <name evidence="9" type="ORF">B5M47_02135</name>
</gene>
<comment type="cofactor">
    <cofactor evidence="7">
        <name>Zn(2+)</name>
        <dbReference type="ChEBI" id="CHEBI:29105"/>
    </cofactor>
    <text evidence="7">Binds 1 zinc ion.</text>
</comment>
<dbReference type="EC" id="3.1.-.-" evidence="7"/>
<comment type="subcellular location">
    <subcellularLocation>
        <location evidence="7">Cytoplasm</location>
    </subcellularLocation>
</comment>
<keyword evidence="3 7" id="KW-0479">Metal-binding</keyword>
<evidence type="ECO:0000256" key="2">
    <source>
        <dbReference type="ARBA" id="ARBA00022722"/>
    </source>
</evidence>
<keyword evidence="5 7" id="KW-0378">Hydrolase</keyword>
<protein>
    <recommendedName>
        <fullName evidence="7">Endoribonuclease YbeY</fullName>
        <ecNumber evidence="7">3.1.-.-</ecNumber>
    </recommendedName>
</protein>
<evidence type="ECO:0000313" key="9">
    <source>
        <dbReference type="EMBL" id="OQX51072.1"/>
    </source>
</evidence>
<organism evidence="9 10">
    <name type="scientific">candidate division CPR3 bacterium 4484_211</name>
    <dbReference type="NCBI Taxonomy" id="1968527"/>
    <lineage>
        <taxon>Bacteria</taxon>
        <taxon>Bacteria division CPR3</taxon>
    </lineage>
</organism>
<keyword evidence="7" id="KW-0963">Cytoplasm</keyword>
<dbReference type="PROSITE" id="PS01306">
    <property type="entry name" value="UPF0054"/>
    <property type="match status" value="1"/>
</dbReference>
<dbReference type="Proteomes" id="UP000192520">
    <property type="component" value="Unassembled WGS sequence"/>
</dbReference>
<feature type="binding site" evidence="7">
    <location>
        <position position="102"/>
    </location>
    <ligand>
        <name>Zn(2+)</name>
        <dbReference type="ChEBI" id="CHEBI:29105"/>
        <note>catalytic</note>
    </ligand>
</feature>
<evidence type="ECO:0000256" key="7">
    <source>
        <dbReference type="HAMAP-Rule" id="MF_00009"/>
    </source>
</evidence>
<dbReference type="InterPro" id="IPR020549">
    <property type="entry name" value="YbeY_CS"/>
</dbReference>
<proteinExistence type="inferred from homology"/>
<evidence type="ECO:0000256" key="1">
    <source>
        <dbReference type="ARBA" id="ARBA00010875"/>
    </source>
</evidence>
<dbReference type="Pfam" id="PF02130">
    <property type="entry name" value="YbeY"/>
    <property type="match status" value="1"/>
</dbReference>
<dbReference type="GO" id="GO:0008270">
    <property type="term" value="F:zinc ion binding"/>
    <property type="evidence" value="ECO:0007669"/>
    <property type="project" value="UniProtKB-UniRule"/>
</dbReference>
<dbReference type="InterPro" id="IPR023091">
    <property type="entry name" value="MetalPrtase_cat_dom_sf_prd"/>
</dbReference>
<evidence type="ECO:0000313" key="10">
    <source>
        <dbReference type="Proteomes" id="UP000192520"/>
    </source>
</evidence>
<keyword evidence="7" id="KW-0690">Ribosome biogenesis</keyword>
<comment type="similarity">
    <text evidence="1 7">Belongs to the endoribonuclease YbeY family.</text>
</comment>
<sequence>MKKKCASKKLPVSKNSTARSGKLKAGVVMVDDQKMRDLNRVYRGEETTTDVLAFPSGEKLEKGILFLGEVVINLDQARRQAAEYGVSEKEEIARLITHGALHLLGYQDETKKERKEMEKIQERIVAGT</sequence>
<feature type="binding site" evidence="7">
    <location>
        <position position="108"/>
    </location>
    <ligand>
        <name>Zn(2+)</name>
        <dbReference type="ChEBI" id="CHEBI:29105"/>
        <note>catalytic</note>
    </ligand>
</feature>
<dbReference type="SUPFAM" id="SSF55486">
    <property type="entry name" value="Metalloproteases ('zincins'), catalytic domain"/>
    <property type="match status" value="1"/>
</dbReference>
<name>A0A1W9NYI5_UNCC3</name>
<dbReference type="PANTHER" id="PTHR46986">
    <property type="entry name" value="ENDORIBONUCLEASE YBEY, CHLOROPLASTIC"/>
    <property type="match status" value="1"/>
</dbReference>
<comment type="caution">
    <text evidence="9">The sequence shown here is derived from an EMBL/GenBank/DDBJ whole genome shotgun (WGS) entry which is preliminary data.</text>
</comment>
<dbReference type="Gene3D" id="3.40.390.30">
    <property type="entry name" value="Metalloproteases ('zincins'), catalytic domain"/>
    <property type="match status" value="1"/>
</dbReference>
<keyword evidence="4 7" id="KW-0255">Endonuclease</keyword>
<feature type="region of interest" description="Disordered" evidence="8">
    <location>
        <begin position="1"/>
        <end position="22"/>
    </location>
</feature>
<dbReference type="AlphaFoldDB" id="A0A1W9NYI5"/>
<feature type="binding site" evidence="7">
    <location>
        <position position="98"/>
    </location>
    <ligand>
        <name>Zn(2+)</name>
        <dbReference type="ChEBI" id="CHEBI:29105"/>
        <note>catalytic</note>
    </ligand>
</feature>